<evidence type="ECO:0000313" key="2">
    <source>
        <dbReference type="Proteomes" id="UP000192247"/>
    </source>
</evidence>
<name>A0A1V9XSZ0_9ACAR</name>
<dbReference type="EMBL" id="MNPL01004603">
    <property type="protein sequence ID" value="OQR76616.1"/>
    <property type="molecule type" value="Genomic_DNA"/>
</dbReference>
<accession>A0A1V9XSZ0</accession>
<dbReference type="InParanoid" id="A0A1V9XSZ0"/>
<protein>
    <submittedName>
        <fullName evidence="1">Uncharacterized protein</fullName>
    </submittedName>
</protein>
<dbReference type="AlphaFoldDB" id="A0A1V9XSZ0"/>
<evidence type="ECO:0000313" key="1">
    <source>
        <dbReference type="EMBL" id="OQR76616.1"/>
    </source>
</evidence>
<dbReference type="Proteomes" id="UP000192247">
    <property type="component" value="Unassembled WGS sequence"/>
</dbReference>
<keyword evidence="2" id="KW-1185">Reference proteome</keyword>
<sequence length="47" mass="5342">MSYLLKADLSLEQSGPYTSAGGNEDCDLMGFSPAKFYSNWRSNRRNY</sequence>
<comment type="caution">
    <text evidence="1">The sequence shown here is derived from an EMBL/GenBank/DDBJ whole genome shotgun (WGS) entry which is preliminary data.</text>
</comment>
<reference evidence="1 2" key="1">
    <citation type="journal article" date="2017" name="Gigascience">
        <title>Draft genome of the honey bee ectoparasitic mite, Tropilaelaps mercedesae, is shaped by the parasitic life history.</title>
        <authorList>
            <person name="Dong X."/>
            <person name="Armstrong S.D."/>
            <person name="Xia D."/>
            <person name="Makepeace B.L."/>
            <person name="Darby A.C."/>
            <person name="Kadowaki T."/>
        </authorList>
    </citation>
    <scope>NUCLEOTIDE SEQUENCE [LARGE SCALE GENOMIC DNA]</scope>
    <source>
        <strain evidence="1">Wuxi-XJTLU</strain>
    </source>
</reference>
<gene>
    <name evidence="1" type="ORF">BIW11_03039</name>
</gene>
<organism evidence="1 2">
    <name type="scientific">Tropilaelaps mercedesae</name>
    <dbReference type="NCBI Taxonomy" id="418985"/>
    <lineage>
        <taxon>Eukaryota</taxon>
        <taxon>Metazoa</taxon>
        <taxon>Ecdysozoa</taxon>
        <taxon>Arthropoda</taxon>
        <taxon>Chelicerata</taxon>
        <taxon>Arachnida</taxon>
        <taxon>Acari</taxon>
        <taxon>Parasitiformes</taxon>
        <taxon>Mesostigmata</taxon>
        <taxon>Gamasina</taxon>
        <taxon>Dermanyssoidea</taxon>
        <taxon>Laelapidae</taxon>
        <taxon>Tropilaelaps</taxon>
    </lineage>
</organism>
<proteinExistence type="predicted"/>